<evidence type="ECO:0000313" key="5">
    <source>
        <dbReference type="Proteomes" id="UP000007820"/>
    </source>
</evidence>
<reference evidence="3" key="2">
    <citation type="submission" date="2012-02" db="EMBL/GenBank/DDBJ databases">
        <title>Complete sequence of chromosome 1 of Prevotella dentalis DSM 3688.</title>
        <authorList>
            <consortium name="US DOE Joint Genome Institute (JGI-PGF)"/>
            <person name="Lucas S."/>
            <person name="Copeland A."/>
            <person name="Lapidus A."/>
            <person name="Glavina del Rio T."/>
            <person name="Dalin E."/>
            <person name="Tice H."/>
            <person name="Bruce D."/>
            <person name="Goodwin L."/>
            <person name="Pitluck S."/>
            <person name="Peters L."/>
            <person name="Mikhailova N."/>
            <person name="Chertkov O."/>
            <person name="Kyrpides N."/>
            <person name="Mavromatis K."/>
            <person name="Ivanova N."/>
            <person name="Brettin T."/>
            <person name="Detter J.C."/>
            <person name="Han C."/>
            <person name="Larimer F."/>
            <person name="Land M."/>
            <person name="Hauser L."/>
            <person name="Markowitz V."/>
            <person name="Cheng J.-F."/>
            <person name="Hugenholtz P."/>
            <person name="Woyke T."/>
            <person name="Wu D."/>
            <person name="Gronow S."/>
            <person name="Wellnitz S."/>
            <person name="Brambilla E."/>
            <person name="Klenk H.-P."/>
            <person name="Eisen J.A."/>
        </authorList>
    </citation>
    <scope>NUCLEOTIDE SEQUENCE</scope>
    <source>
        <strain evidence="3">DSM 3688</strain>
    </source>
</reference>
<proteinExistence type="predicted"/>
<keyword evidence="4" id="KW-0645">Protease</keyword>
<evidence type="ECO:0000313" key="3">
    <source>
        <dbReference type="EMBL" id="AGB28101.1"/>
    </source>
</evidence>
<evidence type="ECO:0000256" key="1">
    <source>
        <dbReference type="SAM" id="Phobius"/>
    </source>
</evidence>
<dbReference type="KEGG" id="pdt:Prede_0747"/>
<evidence type="ECO:0000259" key="2">
    <source>
        <dbReference type="Pfam" id="PF02517"/>
    </source>
</evidence>
<dbReference type="Pfam" id="PF02517">
    <property type="entry name" value="Rce1-like"/>
    <property type="match status" value="1"/>
</dbReference>
<protein>
    <submittedName>
        <fullName evidence="3 4">CAAX amino terminal protease family</fullName>
    </submittedName>
</protein>
<accession>F9CZH8</accession>
<dbReference type="EMBL" id="AFPW01000001">
    <property type="protein sequence ID" value="EGQ17661.1"/>
    <property type="molecule type" value="Genomic_DNA"/>
</dbReference>
<keyword evidence="1" id="KW-1133">Transmembrane helix</keyword>
<dbReference type="HOGENOM" id="CLU_096115_0_0_10"/>
<feature type="transmembrane region" description="Helical" evidence="1">
    <location>
        <begin position="90"/>
        <end position="111"/>
    </location>
</feature>
<feature type="domain" description="CAAX prenyl protease 2/Lysostaphin resistance protein A-like" evidence="2">
    <location>
        <begin position="140"/>
        <end position="245"/>
    </location>
</feature>
<dbReference type="GO" id="GO:0080120">
    <property type="term" value="P:CAAX-box protein maturation"/>
    <property type="evidence" value="ECO:0007669"/>
    <property type="project" value="UniProtKB-ARBA"/>
</dbReference>
<keyword evidence="1" id="KW-0812">Transmembrane</keyword>
<name>F9CZH8_PREDD</name>
<evidence type="ECO:0000313" key="4">
    <source>
        <dbReference type="EMBL" id="EGQ17661.1"/>
    </source>
</evidence>
<keyword evidence="4" id="KW-0378">Hydrolase</keyword>
<keyword evidence="6" id="KW-1185">Reference proteome</keyword>
<dbReference type="InterPro" id="IPR003675">
    <property type="entry name" value="Rce1/LyrA-like_dom"/>
</dbReference>
<dbReference type="PATRIC" id="fig|908937.9.peg.783"/>
<reference evidence="4 5" key="1">
    <citation type="submission" date="2011-04" db="EMBL/GenBank/DDBJ databases">
        <authorList>
            <person name="Muzny D."/>
            <person name="Qin X."/>
            <person name="Deng J."/>
            <person name="Jiang H."/>
            <person name="Liu Y."/>
            <person name="Qu J."/>
            <person name="Song X.-Z."/>
            <person name="Zhang L."/>
            <person name="Thornton R."/>
            <person name="Coyle M."/>
            <person name="Francisco L."/>
            <person name="Jackson L."/>
            <person name="Javaid M."/>
            <person name="Korchina V."/>
            <person name="Kovar C."/>
            <person name="Mata R."/>
            <person name="Mathew T."/>
            <person name="Ngo R."/>
            <person name="Nguyen L."/>
            <person name="Nguyen N."/>
            <person name="Okwuonu G."/>
            <person name="Ongeri F."/>
            <person name="Pham C."/>
            <person name="Simmons D."/>
            <person name="Wilczek-Boney K."/>
            <person name="Hale W."/>
            <person name="Jakkamsetti A."/>
            <person name="Pham P."/>
            <person name="Ruth R."/>
            <person name="San Lucas F."/>
            <person name="Warren J."/>
            <person name="Zhang J."/>
            <person name="Zhao Z."/>
            <person name="Zhou C."/>
            <person name="Zhu D."/>
            <person name="Lee S."/>
            <person name="Bess C."/>
            <person name="Blankenburg K."/>
            <person name="Forbes L."/>
            <person name="Fu Q."/>
            <person name="Gubbala S."/>
            <person name="Hirani K."/>
            <person name="Jayaseelan J.C."/>
            <person name="Lara F."/>
            <person name="Munidasa M."/>
            <person name="Palculict T."/>
            <person name="Patil S."/>
            <person name="Pu L.-L."/>
            <person name="Saada N."/>
            <person name="Tang L."/>
            <person name="Weissenberger G."/>
            <person name="Zhu Y."/>
            <person name="Hemphill L."/>
            <person name="Shang Y."/>
            <person name="Youmans B."/>
            <person name="Ayvaz T."/>
            <person name="Ross M."/>
            <person name="Santibanez J."/>
            <person name="Aqrawi P."/>
            <person name="Gross S."/>
            <person name="Joshi V."/>
            <person name="Fowler G."/>
            <person name="Nazareth L."/>
            <person name="Reid J."/>
            <person name="Worley K."/>
            <person name="Petrosino J."/>
            <person name="Highlander S."/>
            <person name="Gibbs R."/>
        </authorList>
    </citation>
    <scope>NUCLEOTIDE SEQUENCE [LARGE SCALE GENOMIC DNA]</scope>
    <source>
        <strain evidence="4 5">DSM 3688</strain>
    </source>
</reference>
<organism evidence="4 5">
    <name type="scientific">Prevotella dentalis (strain ATCC 49559 / DSM 3688 / JCM 13448 / NCTC 12043 / ES 2772)</name>
    <name type="common">Mitsuokella dentalis</name>
    <dbReference type="NCBI Taxonomy" id="908937"/>
    <lineage>
        <taxon>Bacteria</taxon>
        <taxon>Pseudomonadati</taxon>
        <taxon>Bacteroidota</taxon>
        <taxon>Bacteroidia</taxon>
        <taxon>Bacteroidales</taxon>
        <taxon>Prevotellaceae</taxon>
        <taxon>Prevotella</taxon>
    </lineage>
</organism>
<feature type="transmembrane region" description="Helical" evidence="1">
    <location>
        <begin position="233"/>
        <end position="254"/>
    </location>
</feature>
<gene>
    <name evidence="3" type="ordered locus">Prede_0747</name>
    <name evidence="4" type="ORF">HMPREF9136_0005</name>
</gene>
<dbReference type="GO" id="GO:0004175">
    <property type="term" value="F:endopeptidase activity"/>
    <property type="evidence" value="ECO:0007669"/>
    <property type="project" value="UniProtKB-ARBA"/>
</dbReference>
<evidence type="ECO:0000313" key="6">
    <source>
        <dbReference type="Proteomes" id="UP000010862"/>
    </source>
</evidence>
<reference evidence="6" key="3">
    <citation type="submission" date="2012-02" db="EMBL/GenBank/DDBJ databases">
        <title>Complete sequence of chromosome 1 of Prevotella dentalis DSM 3688.</title>
        <authorList>
            <person name="Lucas S."/>
            <person name="Copeland A."/>
            <person name="Lapidus A."/>
            <person name="Glavina del Rio T."/>
            <person name="Dalin E."/>
            <person name="Tice H."/>
            <person name="Bruce D."/>
            <person name="Goodwin L."/>
            <person name="Pitluck S."/>
            <person name="Peters L."/>
            <person name="Mikhailova N."/>
            <person name="Chertkov O."/>
            <person name="Kyrpides N."/>
            <person name="Mavromatis K."/>
            <person name="Ivanova N."/>
            <person name="Brettin T."/>
            <person name="Detter J.C."/>
            <person name="Han C."/>
            <person name="Larimer F."/>
            <person name="Land M."/>
            <person name="Hauser L."/>
            <person name="Markowitz V."/>
            <person name="Cheng J.-F."/>
            <person name="Hugenholtz P."/>
            <person name="Woyke T."/>
            <person name="Wu D."/>
            <person name="Gronow S."/>
            <person name="Wellnitz S."/>
            <person name="Brambilla E."/>
            <person name="Klenk H.-P."/>
            <person name="Eisen J.A."/>
        </authorList>
    </citation>
    <scope>NUCLEOTIDE SEQUENCE [LARGE SCALE GENOMIC DNA]</scope>
    <source>
        <strain evidence="6">ATCC 49559 / DSM 3688 / JCM 13448 / NCTC 12043 / ES 2772</strain>
    </source>
</reference>
<dbReference type="EMBL" id="CP003368">
    <property type="protein sequence ID" value="AGB28101.1"/>
    <property type="molecule type" value="Genomic_DNA"/>
</dbReference>
<keyword evidence="1" id="KW-0472">Membrane</keyword>
<feature type="transmembrane region" description="Helical" evidence="1">
    <location>
        <begin position="204"/>
        <end position="226"/>
    </location>
</feature>
<feature type="transmembrane region" description="Helical" evidence="1">
    <location>
        <begin position="50"/>
        <end position="70"/>
    </location>
</feature>
<dbReference type="Proteomes" id="UP000010862">
    <property type="component" value="Chromosome 1"/>
</dbReference>
<sequence>MNKSAIVRMDSELRTFWNRAFCFNWKFGLFLVIAVCIPRFMLVLHANASGSYGTMGLIMTLSAIVPFLFLNKHGRQEIGITKPQKYNWLLIAFVCGLIASLFLYFLGQVLYGDSYENWYKYIGKSYQIPMEISQSDKKILFVIMAITGMTFSPIGEELFFRGIVHSSFAKSIGEKKASIVDSSTFAITHISHFGLVFINNNWSFFTIPTIIWVLSMFLVSILFFNFKKHSNSLLGAIICHSAFNLGMIYCIFYLM</sequence>
<dbReference type="AlphaFoldDB" id="F9CZH8"/>
<dbReference type="STRING" id="908937.Prede_0747"/>
<feature type="transmembrane region" description="Helical" evidence="1">
    <location>
        <begin position="21"/>
        <end position="44"/>
    </location>
</feature>
<dbReference type="eggNOG" id="COG1266">
    <property type="taxonomic scope" value="Bacteria"/>
</dbReference>
<dbReference type="Proteomes" id="UP000007820">
    <property type="component" value="Unassembled WGS sequence"/>
</dbReference>
<dbReference type="OrthoDB" id="9782250at2"/>
<dbReference type="GO" id="GO:0006508">
    <property type="term" value="P:proteolysis"/>
    <property type="evidence" value="ECO:0007669"/>
    <property type="project" value="UniProtKB-KW"/>
</dbReference>